<keyword evidence="2" id="KW-1185">Reference proteome</keyword>
<dbReference type="InterPro" id="IPR004260">
    <property type="entry name" value="Pyr-dimer_DNA_glycosylase"/>
</dbReference>
<comment type="caution">
    <text evidence="1">The sequence shown here is derived from an EMBL/GenBank/DDBJ whole genome shotgun (WGS) entry which is preliminary data.</text>
</comment>
<protein>
    <submittedName>
        <fullName evidence="1">Pyrimidine dimer DNA glycosylase/endonuclease V</fullName>
    </submittedName>
</protein>
<evidence type="ECO:0000313" key="1">
    <source>
        <dbReference type="EMBL" id="GAA1724378.1"/>
    </source>
</evidence>
<dbReference type="Pfam" id="PF03013">
    <property type="entry name" value="Pyr_excise"/>
    <property type="match status" value="1"/>
</dbReference>
<reference evidence="1 2" key="1">
    <citation type="journal article" date="2019" name="Int. J. Syst. Evol. Microbiol.">
        <title>The Global Catalogue of Microorganisms (GCM) 10K type strain sequencing project: providing services to taxonomists for standard genome sequencing and annotation.</title>
        <authorList>
            <consortium name="The Broad Institute Genomics Platform"/>
            <consortium name="The Broad Institute Genome Sequencing Center for Infectious Disease"/>
            <person name="Wu L."/>
            <person name="Ma J."/>
        </authorList>
    </citation>
    <scope>NUCLEOTIDE SEQUENCE [LARGE SCALE GENOMIC DNA]</scope>
    <source>
        <strain evidence="1 2">JCM 15589</strain>
    </source>
</reference>
<name>A0ABN2JEN2_9MICO</name>
<proteinExistence type="predicted"/>
<gene>
    <name evidence="1" type="ORF">GCM10009809_20190</name>
</gene>
<organism evidence="1 2">
    <name type="scientific">Isoptericola hypogeus</name>
    <dbReference type="NCBI Taxonomy" id="300179"/>
    <lineage>
        <taxon>Bacteria</taxon>
        <taxon>Bacillati</taxon>
        <taxon>Actinomycetota</taxon>
        <taxon>Actinomycetes</taxon>
        <taxon>Micrococcales</taxon>
        <taxon>Promicromonosporaceae</taxon>
        <taxon>Isoptericola</taxon>
    </lineage>
</organism>
<evidence type="ECO:0000313" key="2">
    <source>
        <dbReference type="Proteomes" id="UP001501138"/>
    </source>
</evidence>
<dbReference type="RefSeq" id="WP_344248166.1">
    <property type="nucleotide sequence ID" value="NZ_BAAAPM010000003.1"/>
</dbReference>
<dbReference type="EMBL" id="BAAAPM010000003">
    <property type="protein sequence ID" value="GAA1724378.1"/>
    <property type="molecule type" value="Genomic_DNA"/>
</dbReference>
<dbReference type="Proteomes" id="UP001501138">
    <property type="component" value="Unassembled WGS sequence"/>
</dbReference>
<sequence>MRIWSLHPRHLDRQGLTACWREALLAQAVLAGRTRGYRNHSQLVRFRAAPDPVAAIGDYLWGVAAEASDRAYSFDRARIVDPPRDGRPPAPKVSVSEGQLAFERDHLLAKLRVRSPERAAAWEADPTVQVHPLFTTVPGPREAWEKG</sequence>
<accession>A0ABN2JEN2</accession>